<dbReference type="PANTHER" id="PTHR43711">
    <property type="entry name" value="TWO-COMPONENT HISTIDINE KINASE"/>
    <property type="match status" value="1"/>
</dbReference>
<evidence type="ECO:0000259" key="7">
    <source>
        <dbReference type="PROSITE" id="PS50109"/>
    </source>
</evidence>
<accession>A0A2M9Y4G0</accession>
<proteinExistence type="predicted"/>
<evidence type="ECO:0000313" key="10">
    <source>
        <dbReference type="Proteomes" id="UP000297891"/>
    </source>
</evidence>
<organism evidence="9 10">
    <name type="scientific">Leptospira brenneri</name>
    <dbReference type="NCBI Taxonomy" id="2023182"/>
    <lineage>
        <taxon>Bacteria</taxon>
        <taxon>Pseudomonadati</taxon>
        <taxon>Spirochaetota</taxon>
        <taxon>Spirochaetia</taxon>
        <taxon>Leptospirales</taxon>
        <taxon>Leptospiraceae</taxon>
        <taxon>Leptospira</taxon>
    </lineage>
</organism>
<dbReference type="InterPro" id="IPR000014">
    <property type="entry name" value="PAS"/>
</dbReference>
<dbReference type="InterPro" id="IPR050736">
    <property type="entry name" value="Sensor_HK_Regulatory"/>
</dbReference>
<dbReference type="CDD" id="cd00130">
    <property type="entry name" value="PAS"/>
    <property type="match status" value="1"/>
</dbReference>
<dbReference type="InterPro" id="IPR013656">
    <property type="entry name" value="PAS_4"/>
</dbReference>
<keyword evidence="10" id="KW-1185">Reference proteome</keyword>
<dbReference type="InterPro" id="IPR003661">
    <property type="entry name" value="HisK_dim/P_dom"/>
</dbReference>
<dbReference type="Gene3D" id="3.30.450.20">
    <property type="entry name" value="PAS domain"/>
    <property type="match status" value="2"/>
</dbReference>
<name>A0A2M9Y4G0_9LEPT</name>
<dbReference type="PANTHER" id="PTHR43711:SF1">
    <property type="entry name" value="HISTIDINE KINASE 1"/>
    <property type="match status" value="1"/>
</dbReference>
<evidence type="ECO:0000256" key="5">
    <source>
        <dbReference type="ARBA" id="ARBA00022777"/>
    </source>
</evidence>
<dbReference type="PROSITE" id="PS50109">
    <property type="entry name" value="HIS_KIN"/>
    <property type="match status" value="1"/>
</dbReference>
<feature type="domain" description="PAS" evidence="8">
    <location>
        <begin position="33"/>
        <end position="103"/>
    </location>
</feature>
<dbReference type="RefSeq" id="WP_100789747.1">
    <property type="nucleotide sequence ID" value="NZ_NPDQ01000002.1"/>
</dbReference>
<dbReference type="SMART" id="SM00387">
    <property type="entry name" value="HATPase_c"/>
    <property type="match status" value="1"/>
</dbReference>
<dbReference type="EC" id="2.7.13.3" evidence="2"/>
<keyword evidence="4" id="KW-0808">Transferase</keyword>
<evidence type="ECO:0000256" key="2">
    <source>
        <dbReference type="ARBA" id="ARBA00012438"/>
    </source>
</evidence>
<dbReference type="SUPFAM" id="SSF47384">
    <property type="entry name" value="Homodimeric domain of signal transducing histidine kinase"/>
    <property type="match status" value="1"/>
</dbReference>
<dbReference type="SUPFAM" id="SSF55785">
    <property type="entry name" value="PYP-like sensor domain (PAS domain)"/>
    <property type="match status" value="1"/>
</dbReference>
<dbReference type="CDD" id="cd00075">
    <property type="entry name" value="HATPase"/>
    <property type="match status" value="1"/>
</dbReference>
<evidence type="ECO:0000256" key="6">
    <source>
        <dbReference type="ARBA" id="ARBA00023012"/>
    </source>
</evidence>
<gene>
    <name evidence="9" type="ORF">EHQ30_08210</name>
</gene>
<dbReference type="OrthoDB" id="9813151at2"/>
<evidence type="ECO:0000256" key="4">
    <source>
        <dbReference type="ARBA" id="ARBA00022679"/>
    </source>
</evidence>
<dbReference type="InterPro" id="IPR035965">
    <property type="entry name" value="PAS-like_dom_sf"/>
</dbReference>
<dbReference type="CDD" id="cd00082">
    <property type="entry name" value="HisKA"/>
    <property type="match status" value="1"/>
</dbReference>
<dbReference type="FunFam" id="1.10.287.130:FF:000001">
    <property type="entry name" value="Two-component sensor histidine kinase"/>
    <property type="match status" value="1"/>
</dbReference>
<dbReference type="Proteomes" id="UP000297891">
    <property type="component" value="Unassembled WGS sequence"/>
</dbReference>
<feature type="domain" description="Histidine kinase" evidence="7">
    <location>
        <begin position="276"/>
        <end position="494"/>
    </location>
</feature>
<dbReference type="GO" id="GO:0000155">
    <property type="term" value="F:phosphorelay sensor kinase activity"/>
    <property type="evidence" value="ECO:0007669"/>
    <property type="project" value="InterPro"/>
</dbReference>
<dbReference type="InterPro" id="IPR003594">
    <property type="entry name" value="HATPase_dom"/>
</dbReference>
<dbReference type="Pfam" id="PF08448">
    <property type="entry name" value="PAS_4"/>
    <property type="match status" value="1"/>
</dbReference>
<comment type="catalytic activity">
    <reaction evidence="1">
        <text>ATP + protein L-histidine = ADP + protein N-phospho-L-histidine.</text>
        <dbReference type="EC" id="2.7.13.3"/>
    </reaction>
</comment>
<dbReference type="NCBIfam" id="TIGR00229">
    <property type="entry name" value="sensory_box"/>
    <property type="match status" value="1"/>
</dbReference>
<dbReference type="SMART" id="SM00388">
    <property type="entry name" value="HisKA"/>
    <property type="match status" value="1"/>
</dbReference>
<dbReference type="PROSITE" id="PS50112">
    <property type="entry name" value="PAS"/>
    <property type="match status" value="1"/>
</dbReference>
<protein>
    <recommendedName>
        <fullName evidence="2">histidine kinase</fullName>
        <ecNumber evidence="2">2.7.13.3</ecNumber>
    </recommendedName>
</protein>
<dbReference type="SMART" id="SM00091">
    <property type="entry name" value="PAS"/>
    <property type="match status" value="1"/>
</dbReference>
<sequence length="504" mass="57561">MNEFLEKIKSFFKDEDSFFDAKQLLQQNWHKFVPQYFDKILETRANAIFVLDQDQNYTYVNSSAEKMVEKSAIQMLGQNVWSLFPDLDSTEFGKKLSYAIKNREPFHSDEFFLESKGWFATQVFPQENFTILIATEITSEKNAKDNYSQVLNKNKAILSALPDKLYGIRKDGSVIDHKEFPDFKGWDSLHEGKEIKFTQIQNLFPTRKLSEIESILEQVLDVGGTKTFEYSIEDYDGEKYFEARFTKTGEDDVLAIVRNITERKKAEALKNEFISLVSHELRTPLTSIKGSIDLLLAGVAGELSNQTKSLLNICRKNTQRLVRFVTDLLDIEALDSGNINFKFRTYRLEEILQSSVDGMRTFAEQYHVLLNYDQNFPSTSVYVDEDRLNHCITNLISNAVKYTPKFSEVYITVIPTETHARILIKDNGPGIDPNFAPRLFHRFAQGAPPKDKLVGGSGLGLSITKGFVEAMKGKIFFTSDDKGTEFTIEFPIIQPGSIPAGYNQ</sequence>
<dbReference type="Pfam" id="PF02518">
    <property type="entry name" value="HATPase_c"/>
    <property type="match status" value="1"/>
</dbReference>
<dbReference type="InterPro" id="IPR004358">
    <property type="entry name" value="Sig_transdc_His_kin-like_C"/>
</dbReference>
<evidence type="ECO:0000256" key="3">
    <source>
        <dbReference type="ARBA" id="ARBA00022553"/>
    </source>
</evidence>
<dbReference type="AlphaFoldDB" id="A0A2M9Y4G0"/>
<dbReference type="SUPFAM" id="SSF55874">
    <property type="entry name" value="ATPase domain of HSP90 chaperone/DNA topoisomerase II/histidine kinase"/>
    <property type="match status" value="1"/>
</dbReference>
<dbReference type="Gene3D" id="3.30.565.10">
    <property type="entry name" value="Histidine kinase-like ATPase, C-terminal domain"/>
    <property type="match status" value="1"/>
</dbReference>
<dbReference type="InterPro" id="IPR036097">
    <property type="entry name" value="HisK_dim/P_sf"/>
</dbReference>
<keyword evidence="3" id="KW-0597">Phosphoprotein</keyword>
<reference evidence="9" key="1">
    <citation type="journal article" date="2019" name="PLoS Negl. Trop. Dis.">
        <title>Revisiting the worldwide diversity of Leptospira species in the environment.</title>
        <authorList>
            <person name="Vincent A.T."/>
            <person name="Schiettekatte O."/>
            <person name="Bourhy P."/>
            <person name="Veyrier F.J."/>
            <person name="Picardeau M."/>
        </authorList>
    </citation>
    <scope>NUCLEOTIDE SEQUENCE [LARGE SCALE GENOMIC DNA]</scope>
    <source>
        <strain evidence="9">201800277</strain>
    </source>
</reference>
<keyword evidence="6" id="KW-0902">Two-component regulatory system</keyword>
<evidence type="ECO:0000313" key="9">
    <source>
        <dbReference type="EMBL" id="TGK96568.1"/>
    </source>
</evidence>
<evidence type="ECO:0000259" key="8">
    <source>
        <dbReference type="PROSITE" id="PS50112"/>
    </source>
</evidence>
<comment type="caution">
    <text evidence="9">The sequence shown here is derived from an EMBL/GenBank/DDBJ whole genome shotgun (WGS) entry which is preliminary data.</text>
</comment>
<dbReference type="Pfam" id="PF00512">
    <property type="entry name" value="HisKA"/>
    <property type="match status" value="1"/>
</dbReference>
<dbReference type="EMBL" id="RQFP01000001">
    <property type="protein sequence ID" value="TGK96568.1"/>
    <property type="molecule type" value="Genomic_DNA"/>
</dbReference>
<dbReference type="PRINTS" id="PR00344">
    <property type="entry name" value="BCTRLSENSOR"/>
</dbReference>
<dbReference type="InterPro" id="IPR005467">
    <property type="entry name" value="His_kinase_dom"/>
</dbReference>
<dbReference type="Gene3D" id="1.10.287.130">
    <property type="match status" value="1"/>
</dbReference>
<evidence type="ECO:0000256" key="1">
    <source>
        <dbReference type="ARBA" id="ARBA00000085"/>
    </source>
</evidence>
<dbReference type="InterPro" id="IPR036890">
    <property type="entry name" value="HATPase_C_sf"/>
</dbReference>
<keyword evidence="5 9" id="KW-0418">Kinase</keyword>